<accession>A0A1A9RNP9</accession>
<protein>
    <submittedName>
        <fullName evidence="1">Uncharacterized protein</fullName>
    </submittedName>
</protein>
<gene>
    <name evidence="1" type="ORF">A7P89_07935</name>
</gene>
<organism evidence="1 2">
    <name type="scientific">Eikenella corrodens</name>
    <dbReference type="NCBI Taxonomy" id="539"/>
    <lineage>
        <taxon>Bacteria</taxon>
        <taxon>Pseudomonadati</taxon>
        <taxon>Pseudomonadota</taxon>
        <taxon>Betaproteobacteria</taxon>
        <taxon>Neisseriales</taxon>
        <taxon>Neisseriaceae</taxon>
        <taxon>Eikenella</taxon>
    </lineage>
</organism>
<evidence type="ECO:0000313" key="1">
    <source>
        <dbReference type="EMBL" id="OAM21516.1"/>
    </source>
</evidence>
<sequence length="66" mass="8058">MAVELVGVLMIKREMVEYADMEMYANWRMERYICRSRKSVLHCTNDQWRLAKPTPEQIREMYLSTR</sequence>
<dbReference type="Proteomes" id="UP000078103">
    <property type="component" value="Unassembled WGS sequence"/>
</dbReference>
<proteinExistence type="predicted"/>
<evidence type="ECO:0000313" key="2">
    <source>
        <dbReference type="Proteomes" id="UP000078103"/>
    </source>
</evidence>
<dbReference type="EMBL" id="LXSH01000021">
    <property type="protein sequence ID" value="OAM21516.1"/>
    <property type="molecule type" value="Genomic_DNA"/>
</dbReference>
<name>A0A1A9RNP9_EIKCO</name>
<comment type="caution">
    <text evidence="1">The sequence shown here is derived from an EMBL/GenBank/DDBJ whole genome shotgun (WGS) entry which is preliminary data.</text>
</comment>
<reference evidence="2" key="1">
    <citation type="submission" date="2016-05" db="EMBL/GenBank/DDBJ databases">
        <title>Draft genome of Corynebacterium afermentans subsp. afermentans LCDC 88199T.</title>
        <authorList>
            <person name="Bernier A.-M."/>
            <person name="Bernard K."/>
        </authorList>
    </citation>
    <scope>NUCLEOTIDE SEQUENCE [LARGE SCALE GENOMIC DNA]</scope>
    <source>
        <strain evidence="2">NML120819</strain>
    </source>
</reference>
<dbReference type="AlphaFoldDB" id="A0A1A9RNP9"/>